<dbReference type="InterPro" id="IPR036165">
    <property type="entry name" value="YefM-like_sf"/>
</dbReference>
<comment type="caution">
    <text evidence="3">The sequence shown here is derived from an EMBL/GenBank/DDBJ whole genome shotgun (WGS) entry which is preliminary data.</text>
</comment>
<reference evidence="3 4" key="1">
    <citation type="submission" date="2020-10" db="EMBL/GenBank/DDBJ databases">
        <title>Connecting structure to function with the recovery of over 1000 high-quality activated sludge metagenome-assembled genomes encoding full-length rRNA genes using long-read sequencing.</title>
        <authorList>
            <person name="Singleton C.M."/>
            <person name="Petriglieri F."/>
            <person name="Kristensen J.M."/>
            <person name="Kirkegaard R.H."/>
            <person name="Michaelsen T.Y."/>
            <person name="Andersen M.H."/>
            <person name="Karst S.M."/>
            <person name="Dueholm M.S."/>
            <person name="Nielsen P.H."/>
            <person name="Albertsen M."/>
        </authorList>
    </citation>
    <scope>NUCLEOTIDE SEQUENCE [LARGE SCALE GENOMIC DNA]</scope>
    <source>
        <strain evidence="3">Fred_18-Q3-R57-64_BAT3C.720</strain>
    </source>
</reference>
<comment type="function">
    <text evidence="2">Antitoxin component of a type II toxin-antitoxin (TA) system.</text>
</comment>
<dbReference type="PANTHER" id="PTHR35377">
    <property type="entry name" value="ANTITOXIN VAPB49-RELATED-RELATED"/>
    <property type="match status" value="1"/>
</dbReference>
<dbReference type="SUPFAM" id="SSF143120">
    <property type="entry name" value="YefM-like"/>
    <property type="match status" value="1"/>
</dbReference>
<dbReference type="InterPro" id="IPR051416">
    <property type="entry name" value="phD-YefM_TA_antitoxins"/>
</dbReference>
<gene>
    <name evidence="3" type="ORF">IPK02_06940</name>
</gene>
<sequence length="82" mass="9155">MREVGAFEAKNKLGTLLDWVESGEEVLITRRGKAVARLVPAEPGFDRAKAALAAQRIRERAVKVSGGFDWAEWKAYRDEGRP</sequence>
<evidence type="ECO:0000313" key="3">
    <source>
        <dbReference type="EMBL" id="MBK7953712.1"/>
    </source>
</evidence>
<dbReference type="AlphaFoldDB" id="A0A935W347"/>
<evidence type="ECO:0000256" key="2">
    <source>
        <dbReference type="RuleBase" id="RU362080"/>
    </source>
</evidence>
<dbReference type="PANTHER" id="PTHR35377:SF8">
    <property type="entry name" value="ANTITOXIN VAPB22"/>
    <property type="match status" value="1"/>
</dbReference>
<evidence type="ECO:0000313" key="4">
    <source>
        <dbReference type="Proteomes" id="UP000706151"/>
    </source>
</evidence>
<name>A0A935W347_9PROT</name>
<evidence type="ECO:0000256" key="1">
    <source>
        <dbReference type="ARBA" id="ARBA00009981"/>
    </source>
</evidence>
<comment type="similarity">
    <text evidence="1 2">Belongs to the phD/YefM antitoxin family.</text>
</comment>
<dbReference type="InterPro" id="IPR006442">
    <property type="entry name" value="Antitoxin_Phd/YefM"/>
</dbReference>
<dbReference type="EMBL" id="JADJOT010000007">
    <property type="protein sequence ID" value="MBK7953712.1"/>
    <property type="molecule type" value="Genomic_DNA"/>
</dbReference>
<accession>A0A935W347</accession>
<dbReference type="Proteomes" id="UP000706151">
    <property type="component" value="Unassembled WGS sequence"/>
</dbReference>
<dbReference type="Gene3D" id="3.40.1620.10">
    <property type="entry name" value="YefM-like domain"/>
    <property type="match status" value="1"/>
</dbReference>
<organism evidence="3 4">
    <name type="scientific">Candidatus Accumulibacter affinis</name>
    <dbReference type="NCBI Taxonomy" id="2954384"/>
    <lineage>
        <taxon>Bacteria</taxon>
        <taxon>Pseudomonadati</taxon>
        <taxon>Pseudomonadota</taxon>
        <taxon>Betaproteobacteria</taxon>
        <taxon>Candidatus Accumulibacter</taxon>
    </lineage>
</organism>
<proteinExistence type="inferred from homology"/>
<dbReference type="NCBIfam" id="TIGR01552">
    <property type="entry name" value="phd_fam"/>
    <property type="match status" value="1"/>
</dbReference>
<protein>
    <recommendedName>
        <fullName evidence="2">Antitoxin</fullName>
    </recommendedName>
</protein>
<dbReference type="Pfam" id="PF02604">
    <property type="entry name" value="PhdYeFM_antitox"/>
    <property type="match status" value="1"/>
</dbReference>